<dbReference type="AlphaFoldDB" id="B0SYK5"/>
<gene>
    <name evidence="3" type="ordered locus">Caul_4251</name>
</gene>
<evidence type="ECO:0000256" key="1">
    <source>
        <dbReference type="ARBA" id="ARBA00006817"/>
    </source>
</evidence>
<dbReference type="EMBL" id="CP000927">
    <property type="protein sequence ID" value="ABZ73372.1"/>
    <property type="molecule type" value="Genomic_DNA"/>
</dbReference>
<evidence type="ECO:0000313" key="3">
    <source>
        <dbReference type="EMBL" id="ABZ73372.1"/>
    </source>
</evidence>
<evidence type="ECO:0000259" key="2">
    <source>
        <dbReference type="Pfam" id="PF08327"/>
    </source>
</evidence>
<sequence>MTNRTTIERKSERELVVTRTFNGPARLVFEAWTKPELMMRWWAPKSSGAPLLSCEMDVRVGGQYRLAFGHDAASSFAFFGKYLEVEPPSRLVWTNDESEDAALTTVTFEERDGQTLLVLHELYPSKEALDEALAGMEDGMPEQFEQLDALLATLDANA</sequence>
<dbReference type="STRING" id="366602.Caul_4251"/>
<accession>B0SYK5</accession>
<proteinExistence type="inferred from homology"/>
<protein>
    <submittedName>
        <fullName evidence="3">Activator of Hsp90 ATPase 1 family protein</fullName>
    </submittedName>
</protein>
<feature type="domain" description="Activator of Hsp90 ATPase homologue 1/2-like C-terminal" evidence="2">
    <location>
        <begin position="24"/>
        <end position="151"/>
    </location>
</feature>
<dbReference type="KEGG" id="cak:Caul_4251"/>
<dbReference type="InterPro" id="IPR023393">
    <property type="entry name" value="START-like_dom_sf"/>
</dbReference>
<dbReference type="Gene3D" id="3.30.530.20">
    <property type="match status" value="1"/>
</dbReference>
<reference evidence="3" key="1">
    <citation type="submission" date="2008-01" db="EMBL/GenBank/DDBJ databases">
        <title>Complete sequence of chromosome of Caulobacter sp. K31.</title>
        <authorList>
            <consortium name="US DOE Joint Genome Institute"/>
            <person name="Copeland A."/>
            <person name="Lucas S."/>
            <person name="Lapidus A."/>
            <person name="Barry K."/>
            <person name="Glavina del Rio T."/>
            <person name="Dalin E."/>
            <person name="Tice H."/>
            <person name="Pitluck S."/>
            <person name="Bruce D."/>
            <person name="Goodwin L."/>
            <person name="Thompson L.S."/>
            <person name="Brettin T."/>
            <person name="Detter J.C."/>
            <person name="Han C."/>
            <person name="Schmutz J."/>
            <person name="Larimer F."/>
            <person name="Land M."/>
            <person name="Hauser L."/>
            <person name="Kyrpides N."/>
            <person name="Kim E."/>
            <person name="Stephens C."/>
            <person name="Richardson P."/>
        </authorList>
    </citation>
    <scope>NUCLEOTIDE SEQUENCE [LARGE SCALE GENOMIC DNA]</scope>
    <source>
        <strain evidence="3">K31</strain>
    </source>
</reference>
<name>B0SYK5_CAUSK</name>
<dbReference type="CDD" id="cd07826">
    <property type="entry name" value="SRPBCC_CalC_Aha1-like_9"/>
    <property type="match status" value="1"/>
</dbReference>
<dbReference type="SUPFAM" id="SSF55961">
    <property type="entry name" value="Bet v1-like"/>
    <property type="match status" value="1"/>
</dbReference>
<dbReference type="OrthoDB" id="9805228at2"/>
<dbReference type="eggNOG" id="COG3832">
    <property type="taxonomic scope" value="Bacteria"/>
</dbReference>
<organism evidence="3">
    <name type="scientific">Caulobacter sp. (strain K31)</name>
    <dbReference type="NCBI Taxonomy" id="366602"/>
    <lineage>
        <taxon>Bacteria</taxon>
        <taxon>Pseudomonadati</taxon>
        <taxon>Pseudomonadota</taxon>
        <taxon>Alphaproteobacteria</taxon>
        <taxon>Caulobacterales</taxon>
        <taxon>Caulobacteraceae</taxon>
        <taxon>Caulobacter</taxon>
    </lineage>
</organism>
<comment type="similarity">
    <text evidence="1">Belongs to the AHA1 family.</text>
</comment>
<dbReference type="InterPro" id="IPR013538">
    <property type="entry name" value="ASHA1/2-like_C"/>
</dbReference>
<dbReference type="Pfam" id="PF08327">
    <property type="entry name" value="AHSA1"/>
    <property type="match status" value="1"/>
</dbReference>
<dbReference type="HOGENOM" id="CLU_108923_6_3_5"/>